<organism evidence="1 2">
    <name type="scientific">Datura stramonium</name>
    <name type="common">Jimsonweed</name>
    <name type="synonym">Common thornapple</name>
    <dbReference type="NCBI Taxonomy" id="4076"/>
    <lineage>
        <taxon>Eukaryota</taxon>
        <taxon>Viridiplantae</taxon>
        <taxon>Streptophyta</taxon>
        <taxon>Embryophyta</taxon>
        <taxon>Tracheophyta</taxon>
        <taxon>Spermatophyta</taxon>
        <taxon>Magnoliopsida</taxon>
        <taxon>eudicotyledons</taxon>
        <taxon>Gunneridae</taxon>
        <taxon>Pentapetalae</taxon>
        <taxon>asterids</taxon>
        <taxon>lamiids</taxon>
        <taxon>Solanales</taxon>
        <taxon>Solanaceae</taxon>
        <taxon>Solanoideae</taxon>
        <taxon>Datureae</taxon>
        <taxon>Datura</taxon>
    </lineage>
</organism>
<evidence type="ECO:0000313" key="1">
    <source>
        <dbReference type="EMBL" id="MCD9644384.1"/>
    </source>
</evidence>
<feature type="non-terminal residue" evidence="1">
    <location>
        <position position="1"/>
    </location>
</feature>
<keyword evidence="2" id="KW-1185">Reference proteome</keyword>
<evidence type="ECO:0000313" key="2">
    <source>
        <dbReference type="Proteomes" id="UP000823775"/>
    </source>
</evidence>
<reference evidence="1 2" key="1">
    <citation type="journal article" date="2021" name="BMC Genomics">
        <title>Datura genome reveals duplications of psychoactive alkaloid biosynthetic genes and high mutation rate following tissue culture.</title>
        <authorList>
            <person name="Rajewski A."/>
            <person name="Carter-House D."/>
            <person name="Stajich J."/>
            <person name="Litt A."/>
        </authorList>
    </citation>
    <scope>NUCLEOTIDE SEQUENCE [LARGE SCALE GENOMIC DNA]</scope>
    <source>
        <strain evidence="1">AR-01</strain>
    </source>
</reference>
<feature type="non-terminal residue" evidence="1">
    <location>
        <position position="54"/>
    </location>
</feature>
<name>A0ABS8VBZ1_DATST</name>
<accession>A0ABS8VBZ1</accession>
<protein>
    <submittedName>
        <fullName evidence="1">Uncharacterized protein</fullName>
    </submittedName>
</protein>
<gene>
    <name evidence="1" type="ORF">HAX54_032582</name>
</gene>
<proteinExistence type="predicted"/>
<comment type="caution">
    <text evidence="1">The sequence shown here is derived from an EMBL/GenBank/DDBJ whole genome shotgun (WGS) entry which is preliminary data.</text>
</comment>
<dbReference type="EMBL" id="JACEIK010004134">
    <property type="protein sequence ID" value="MCD9644384.1"/>
    <property type="molecule type" value="Genomic_DNA"/>
</dbReference>
<sequence length="54" mass="6163">NTFLNRLDSFDVLGHGETSHRLKFALIKKLILIKLDLQDAREKRKALKTVSALS</sequence>
<dbReference type="Proteomes" id="UP000823775">
    <property type="component" value="Unassembled WGS sequence"/>
</dbReference>